<gene>
    <name evidence="1" type="ORF">O6H91_13G024300</name>
</gene>
<protein>
    <submittedName>
        <fullName evidence="1">Uncharacterized protein</fullName>
    </submittedName>
</protein>
<proteinExistence type="predicted"/>
<name>A0ACC2BSX1_DIPCM</name>
<evidence type="ECO:0000313" key="1">
    <source>
        <dbReference type="EMBL" id="KAJ7532888.1"/>
    </source>
</evidence>
<sequence length="105" mass="12009">MLQWPQRPSHHLERLRSNAPIPRSTGRPHTSDQIPSIKHQQSDTIDRTPTHSSCKSFAGWKNHGLQVFFHFPDFSKALRAHCLQIIQTADSRPGCLEQSTRMEVA</sequence>
<organism evidence="1 2">
    <name type="scientific">Diphasiastrum complanatum</name>
    <name type="common">Issler's clubmoss</name>
    <name type="synonym">Lycopodium complanatum</name>
    <dbReference type="NCBI Taxonomy" id="34168"/>
    <lineage>
        <taxon>Eukaryota</taxon>
        <taxon>Viridiplantae</taxon>
        <taxon>Streptophyta</taxon>
        <taxon>Embryophyta</taxon>
        <taxon>Tracheophyta</taxon>
        <taxon>Lycopodiopsida</taxon>
        <taxon>Lycopodiales</taxon>
        <taxon>Lycopodiaceae</taxon>
        <taxon>Lycopodioideae</taxon>
        <taxon>Diphasiastrum</taxon>
    </lineage>
</organism>
<dbReference type="Proteomes" id="UP001162992">
    <property type="component" value="Chromosome 13"/>
</dbReference>
<evidence type="ECO:0000313" key="2">
    <source>
        <dbReference type="Proteomes" id="UP001162992"/>
    </source>
</evidence>
<comment type="caution">
    <text evidence="1">The sequence shown here is derived from an EMBL/GenBank/DDBJ whole genome shotgun (WGS) entry which is preliminary data.</text>
</comment>
<accession>A0ACC2BSX1</accession>
<reference evidence="2" key="1">
    <citation type="journal article" date="2024" name="Proc. Natl. Acad. Sci. U.S.A.">
        <title>Extraordinary preservation of gene collinearity over three hundred million years revealed in homosporous lycophytes.</title>
        <authorList>
            <person name="Li C."/>
            <person name="Wickell D."/>
            <person name="Kuo L.Y."/>
            <person name="Chen X."/>
            <person name="Nie B."/>
            <person name="Liao X."/>
            <person name="Peng D."/>
            <person name="Ji J."/>
            <person name="Jenkins J."/>
            <person name="Williams M."/>
            <person name="Shu S."/>
            <person name="Plott C."/>
            <person name="Barry K."/>
            <person name="Rajasekar S."/>
            <person name="Grimwood J."/>
            <person name="Han X."/>
            <person name="Sun S."/>
            <person name="Hou Z."/>
            <person name="He W."/>
            <person name="Dai G."/>
            <person name="Sun C."/>
            <person name="Schmutz J."/>
            <person name="Leebens-Mack J.H."/>
            <person name="Li F.W."/>
            <person name="Wang L."/>
        </authorList>
    </citation>
    <scope>NUCLEOTIDE SEQUENCE [LARGE SCALE GENOMIC DNA]</scope>
    <source>
        <strain evidence="2">cv. PW_Plant_1</strain>
    </source>
</reference>
<keyword evidence="2" id="KW-1185">Reference proteome</keyword>
<dbReference type="EMBL" id="CM055104">
    <property type="protein sequence ID" value="KAJ7532888.1"/>
    <property type="molecule type" value="Genomic_DNA"/>
</dbReference>